<gene>
    <name evidence="2" type="ORF">EV194_101624</name>
</gene>
<evidence type="ECO:0000256" key="1">
    <source>
        <dbReference type="SAM" id="SignalP"/>
    </source>
</evidence>
<evidence type="ECO:0008006" key="4">
    <source>
        <dbReference type="Google" id="ProtNLM"/>
    </source>
</evidence>
<name>A0A4R2GPD0_9BACT</name>
<dbReference type="OrthoDB" id="9907052at2"/>
<feature type="chain" id="PRO_5020976649" description="Lipoprotein" evidence="1">
    <location>
        <begin position="26"/>
        <end position="286"/>
    </location>
</feature>
<dbReference type="EMBL" id="SLWK01000001">
    <property type="protein sequence ID" value="TCO10990.1"/>
    <property type="molecule type" value="Genomic_DNA"/>
</dbReference>
<comment type="caution">
    <text evidence="2">The sequence shown here is derived from an EMBL/GenBank/DDBJ whole genome shotgun (WGS) entry which is preliminary data.</text>
</comment>
<dbReference type="PROSITE" id="PS51257">
    <property type="entry name" value="PROKAR_LIPOPROTEIN"/>
    <property type="match status" value="1"/>
</dbReference>
<dbReference type="Proteomes" id="UP000295221">
    <property type="component" value="Unassembled WGS sequence"/>
</dbReference>
<reference evidence="2 3" key="1">
    <citation type="submission" date="2019-03" db="EMBL/GenBank/DDBJ databases">
        <title>Genomic Encyclopedia of Type Strains, Phase IV (KMG-IV): sequencing the most valuable type-strain genomes for metagenomic binning, comparative biology and taxonomic classification.</title>
        <authorList>
            <person name="Goeker M."/>
        </authorList>
    </citation>
    <scope>NUCLEOTIDE SEQUENCE [LARGE SCALE GENOMIC DNA]</scope>
    <source>
        <strain evidence="2 3">DSM 24179</strain>
    </source>
</reference>
<dbReference type="AlphaFoldDB" id="A0A4R2GPD0"/>
<evidence type="ECO:0000313" key="2">
    <source>
        <dbReference type="EMBL" id="TCO10990.1"/>
    </source>
</evidence>
<sequence length="286" mass="33172">MKSFVINRIFYLSLLVMMLFASCHSKQVSLNFSTHHGACWNSDSTKIAVIISSTAFRRPEGISRFPDGGRVKHEFKKTALYIYSLEDKSLLKVDDFSDLANIIGTNRSKWRGRIDFRDSIIYYQIEPVIEWDFLKHLAANNVDKLMLIPELKEKYTQTFQYKIVSGEIMPADTNAVKGLFENTRQANLTQLNQKLNDVPVSQMGLVLRDFHQKPERKLINETIFLQNKSALTRRAVFEQIISELSNEELKSVLNRMDNHQSRLTGLEKERYEKASKELYENIKALL</sequence>
<keyword evidence="3" id="KW-1185">Reference proteome</keyword>
<feature type="signal peptide" evidence="1">
    <location>
        <begin position="1"/>
        <end position="25"/>
    </location>
</feature>
<organism evidence="2 3">
    <name type="scientific">Natronoflexus pectinivorans</name>
    <dbReference type="NCBI Taxonomy" id="682526"/>
    <lineage>
        <taxon>Bacteria</taxon>
        <taxon>Pseudomonadati</taxon>
        <taxon>Bacteroidota</taxon>
        <taxon>Bacteroidia</taxon>
        <taxon>Marinilabiliales</taxon>
        <taxon>Marinilabiliaceae</taxon>
        <taxon>Natronoflexus</taxon>
    </lineage>
</organism>
<accession>A0A4R2GPD0</accession>
<protein>
    <recommendedName>
        <fullName evidence="4">Lipoprotein</fullName>
    </recommendedName>
</protein>
<dbReference type="RefSeq" id="WP_132431931.1">
    <property type="nucleotide sequence ID" value="NZ_SLWK01000001.1"/>
</dbReference>
<evidence type="ECO:0000313" key="3">
    <source>
        <dbReference type="Proteomes" id="UP000295221"/>
    </source>
</evidence>
<keyword evidence="1" id="KW-0732">Signal</keyword>
<proteinExistence type="predicted"/>